<evidence type="ECO:0000313" key="1">
    <source>
        <dbReference type="EMBL" id="TID30924.1"/>
    </source>
</evidence>
<name>A0A4T0X809_9ASCO</name>
<dbReference type="AlphaFoldDB" id="A0A4T0X809"/>
<proteinExistence type="predicted"/>
<dbReference type="OrthoDB" id="5358702at2759"/>
<comment type="caution">
    <text evidence="1">The sequence shown here is derived from an EMBL/GenBank/DDBJ whole genome shotgun (WGS) entry which is preliminary data.</text>
</comment>
<dbReference type="Proteomes" id="UP000307173">
    <property type="component" value="Unassembled WGS sequence"/>
</dbReference>
<reference evidence="1 2" key="1">
    <citation type="journal article" date="2019" name="Front. Genet.">
        <title>Whole-Genome Sequencing of the Opportunistic Yeast Pathogen Candida inconspicua Uncovers Its Hybrid Origin.</title>
        <authorList>
            <person name="Mixao V."/>
            <person name="Hansen A.P."/>
            <person name="Saus E."/>
            <person name="Boekhout T."/>
            <person name="Lass-Florl C."/>
            <person name="Gabaldon T."/>
        </authorList>
    </citation>
    <scope>NUCLEOTIDE SEQUENCE [LARGE SCALE GENOMIC DNA]</scope>
    <source>
        <strain evidence="1 2">CBS 180</strain>
    </source>
</reference>
<evidence type="ECO:0000313" key="2">
    <source>
        <dbReference type="Proteomes" id="UP000307173"/>
    </source>
</evidence>
<keyword evidence="2" id="KW-1185">Reference proteome</keyword>
<sequence length="346" mass="40080">MSLNDFPTFDCNQTNLKLSTQFYQLLTDRSNYVLKRIQILPKKIVDENPDIQEIIRQTGLEVASVNDDLTGYHEVVISDSTMMKMFIECYCALYLKPIPMEQTLIPAIVILLITPNDTTAIKKLWQRIRCLNDKIQVLPIFFILGGYLSCNYDKTNKSSCLWNLFKKLLIKLKNDEFSYCSDVNLKIKLSQCDSASFDNNLLYYSIKVCLRSVSEHPRNYYATSALRFFLKRYKHENNEELYLEITKQVSIMNYDLSLWKVICDCLLLTPKSIDCRCQENSQPCGFCIGKKKISPRLVDMILSYGSEQLFTYLLLLLSDGGEDLVNSVENMDVKTLKETIKKLLIK</sequence>
<protein>
    <submittedName>
        <fullName evidence="1">Uncharacterized protein</fullName>
    </submittedName>
</protein>
<organism evidence="1 2">
    <name type="scientific">Pichia inconspicua</name>
    <dbReference type="NCBI Taxonomy" id="52247"/>
    <lineage>
        <taxon>Eukaryota</taxon>
        <taxon>Fungi</taxon>
        <taxon>Dikarya</taxon>
        <taxon>Ascomycota</taxon>
        <taxon>Saccharomycotina</taxon>
        <taxon>Pichiomycetes</taxon>
        <taxon>Pichiales</taxon>
        <taxon>Pichiaceae</taxon>
        <taxon>Pichia</taxon>
    </lineage>
</organism>
<accession>A0A4T0X809</accession>
<dbReference type="EMBL" id="SELW01000088">
    <property type="protein sequence ID" value="TID30924.1"/>
    <property type="molecule type" value="Genomic_DNA"/>
</dbReference>
<gene>
    <name evidence="1" type="ORF">CANINC_000516</name>
</gene>